<dbReference type="Pfam" id="PF13399">
    <property type="entry name" value="LytR_C"/>
    <property type="match status" value="1"/>
</dbReference>
<proteinExistence type="predicted"/>
<dbReference type="RefSeq" id="WP_025412362.1">
    <property type="nucleotide sequence ID" value="NZ_CP007128.1"/>
</dbReference>
<dbReference type="EMBL" id="CP007128">
    <property type="protein sequence ID" value="AHG90896.1"/>
    <property type="molecule type" value="Genomic_DNA"/>
</dbReference>
<dbReference type="KEGG" id="gba:J421_3359"/>
<dbReference type="Proteomes" id="UP000019151">
    <property type="component" value="Chromosome"/>
</dbReference>
<evidence type="ECO:0000259" key="2">
    <source>
        <dbReference type="Pfam" id="PF13399"/>
    </source>
</evidence>
<accession>W0RJE2</accession>
<organism evidence="3 4">
    <name type="scientific">Gemmatirosa kalamazoonensis</name>
    <dbReference type="NCBI Taxonomy" id="861299"/>
    <lineage>
        <taxon>Bacteria</taxon>
        <taxon>Pseudomonadati</taxon>
        <taxon>Gemmatimonadota</taxon>
        <taxon>Gemmatimonadia</taxon>
        <taxon>Gemmatimonadales</taxon>
        <taxon>Gemmatimonadaceae</taxon>
        <taxon>Gemmatirosa</taxon>
    </lineage>
</organism>
<sequence>MKIGRWILALLLLGVLAWGTASRWTKREASRATRADTTPPAPKIPDDSTARAPSGVRVRVQVVNATTINGLARRATRWLRDRGFDVVEIGTTRDRIDSSLVLDRSGHPDWARRAAKAMGGARVESRPDSSRYLDLTVLVGRSWRPPAETLDP</sequence>
<feature type="domain" description="LytR/CpsA/Psr regulator C-terminal" evidence="2">
    <location>
        <begin position="57"/>
        <end position="143"/>
    </location>
</feature>
<reference evidence="3 4" key="1">
    <citation type="journal article" date="2014" name="Genome Announc.">
        <title>Genome Sequence and Methylome of Soil Bacterium Gemmatirosa kalamazoonensis KBS708T, a Member of the Rarely Cultivated Gemmatimonadetes Phylum.</title>
        <authorList>
            <person name="Debruyn J.M."/>
            <person name="Radosevich M."/>
            <person name="Wommack K.E."/>
            <person name="Polson S.W."/>
            <person name="Hauser L.J."/>
            <person name="Fawaz M.N."/>
            <person name="Korlach J."/>
            <person name="Tsai Y.C."/>
        </authorList>
    </citation>
    <scope>NUCLEOTIDE SEQUENCE [LARGE SCALE GENOMIC DNA]</scope>
    <source>
        <strain evidence="3 4">KBS708</strain>
    </source>
</reference>
<dbReference type="Gene3D" id="3.30.70.2390">
    <property type="match status" value="1"/>
</dbReference>
<dbReference type="STRING" id="861299.J421_3359"/>
<evidence type="ECO:0000256" key="1">
    <source>
        <dbReference type="SAM" id="MobiDB-lite"/>
    </source>
</evidence>
<feature type="region of interest" description="Disordered" evidence="1">
    <location>
        <begin position="27"/>
        <end position="53"/>
    </location>
</feature>
<dbReference type="OrthoDB" id="9812796at2"/>
<name>W0RJE2_9BACT</name>
<evidence type="ECO:0000313" key="3">
    <source>
        <dbReference type="EMBL" id="AHG90896.1"/>
    </source>
</evidence>
<dbReference type="AlphaFoldDB" id="W0RJE2"/>
<evidence type="ECO:0000313" key="4">
    <source>
        <dbReference type="Proteomes" id="UP000019151"/>
    </source>
</evidence>
<dbReference type="HOGENOM" id="CLU_1719728_0_0_0"/>
<dbReference type="InterPro" id="IPR027381">
    <property type="entry name" value="LytR/CpsA/Psr_C"/>
</dbReference>
<gene>
    <name evidence="3" type="ORF">J421_3359</name>
</gene>
<dbReference type="eggNOG" id="ENOG5032Z4R">
    <property type="taxonomic scope" value="Bacteria"/>
</dbReference>
<keyword evidence="4" id="KW-1185">Reference proteome</keyword>
<dbReference type="InParanoid" id="W0RJE2"/>
<protein>
    <recommendedName>
        <fullName evidence="2">LytR/CpsA/Psr regulator C-terminal domain-containing protein</fullName>
    </recommendedName>
</protein>